<dbReference type="EMBL" id="ML993579">
    <property type="protein sequence ID" value="KAF2174220.1"/>
    <property type="molecule type" value="Genomic_DNA"/>
</dbReference>
<evidence type="ECO:0000313" key="2">
    <source>
        <dbReference type="EMBL" id="KAF2174220.1"/>
    </source>
</evidence>
<feature type="region of interest" description="Disordered" evidence="1">
    <location>
        <begin position="1"/>
        <end position="246"/>
    </location>
</feature>
<dbReference type="Proteomes" id="UP000799537">
    <property type="component" value="Unassembled WGS sequence"/>
</dbReference>
<feature type="compositionally biased region" description="Basic residues" evidence="1">
    <location>
        <begin position="1"/>
        <end position="24"/>
    </location>
</feature>
<reference evidence="2" key="1">
    <citation type="journal article" date="2020" name="Stud. Mycol.">
        <title>101 Dothideomycetes genomes: a test case for predicting lifestyles and emergence of pathogens.</title>
        <authorList>
            <person name="Haridas S."/>
            <person name="Albert R."/>
            <person name="Binder M."/>
            <person name="Bloem J."/>
            <person name="Labutti K."/>
            <person name="Salamov A."/>
            <person name="Andreopoulos B."/>
            <person name="Baker S."/>
            <person name="Barry K."/>
            <person name="Bills G."/>
            <person name="Bluhm B."/>
            <person name="Cannon C."/>
            <person name="Castanera R."/>
            <person name="Culley D."/>
            <person name="Daum C."/>
            <person name="Ezra D."/>
            <person name="Gonzalez J."/>
            <person name="Henrissat B."/>
            <person name="Kuo A."/>
            <person name="Liang C."/>
            <person name="Lipzen A."/>
            <person name="Lutzoni F."/>
            <person name="Magnuson J."/>
            <person name="Mondo S."/>
            <person name="Nolan M."/>
            <person name="Ohm R."/>
            <person name="Pangilinan J."/>
            <person name="Park H.-J."/>
            <person name="Ramirez L."/>
            <person name="Alfaro M."/>
            <person name="Sun H."/>
            <person name="Tritt A."/>
            <person name="Yoshinaga Y."/>
            <person name="Zwiers L.-H."/>
            <person name="Turgeon B."/>
            <person name="Goodwin S."/>
            <person name="Spatafora J."/>
            <person name="Crous P."/>
            <person name="Grigoriev I."/>
        </authorList>
    </citation>
    <scope>NUCLEOTIDE SEQUENCE</scope>
    <source>
        <strain evidence="2">ATCC 36951</strain>
    </source>
</reference>
<proteinExistence type="predicted"/>
<dbReference type="GeneID" id="54564405"/>
<accession>A0A6A6D7D3</accession>
<evidence type="ECO:0000256" key="1">
    <source>
        <dbReference type="SAM" id="MobiDB-lite"/>
    </source>
</evidence>
<gene>
    <name evidence="2" type="ORF">M409DRAFT_49079</name>
</gene>
<keyword evidence="3" id="KW-1185">Reference proteome</keyword>
<organism evidence="2 3">
    <name type="scientific">Zasmidium cellare ATCC 36951</name>
    <dbReference type="NCBI Taxonomy" id="1080233"/>
    <lineage>
        <taxon>Eukaryota</taxon>
        <taxon>Fungi</taxon>
        <taxon>Dikarya</taxon>
        <taxon>Ascomycota</taxon>
        <taxon>Pezizomycotina</taxon>
        <taxon>Dothideomycetes</taxon>
        <taxon>Dothideomycetidae</taxon>
        <taxon>Mycosphaerellales</taxon>
        <taxon>Mycosphaerellaceae</taxon>
        <taxon>Zasmidium</taxon>
    </lineage>
</organism>
<dbReference type="RefSeq" id="XP_033675109.1">
    <property type="nucleotide sequence ID" value="XM_033811133.1"/>
</dbReference>
<sequence>MSRSGSRHGSHSHGHPSSHSRSSLHRGEDRHGGPPISMFNNPDPFGVGSWSRRPSLNAEFPPPRFSGCHPIQTDERQPSLSRSSSSRRASDRPMFGNPFGSGSHSYYDDSHHRSSRSGSRTYSYEDSSMLRPLSRRGGTDLSSAAHDFYDPFAGQLGTGRDRESIQGDPELPRYRSASAYHRSISRVPGNDVPGMPMRASRDLPPPYSSFASQPGGGLPMQFPPTRRPSHYDRLGGGLPPPDYFKR</sequence>
<name>A0A6A6D7D3_ZASCE</name>
<feature type="compositionally biased region" description="Basic and acidic residues" evidence="1">
    <location>
        <begin position="159"/>
        <end position="173"/>
    </location>
</feature>
<dbReference type="AlphaFoldDB" id="A0A6A6D7D3"/>
<evidence type="ECO:0000313" key="3">
    <source>
        <dbReference type="Proteomes" id="UP000799537"/>
    </source>
</evidence>
<protein>
    <submittedName>
        <fullName evidence="2">Uncharacterized protein</fullName>
    </submittedName>
</protein>